<protein>
    <submittedName>
        <fullName evidence="2">Uncharacterized protein</fullName>
    </submittedName>
</protein>
<comment type="caution">
    <text evidence="2">The sequence shown here is derived from an EMBL/GenBank/DDBJ whole genome shotgun (WGS) entry which is preliminary data.</text>
</comment>
<evidence type="ECO:0000313" key="2">
    <source>
        <dbReference type="EMBL" id="PNY04481.1"/>
    </source>
</evidence>
<dbReference type="AlphaFoldDB" id="A0A2K3NN67"/>
<evidence type="ECO:0000256" key="1">
    <source>
        <dbReference type="SAM" id="MobiDB-lite"/>
    </source>
</evidence>
<dbReference type="Proteomes" id="UP000236291">
    <property type="component" value="Unassembled WGS sequence"/>
</dbReference>
<organism evidence="2 3">
    <name type="scientific">Trifolium pratense</name>
    <name type="common">Red clover</name>
    <dbReference type="NCBI Taxonomy" id="57577"/>
    <lineage>
        <taxon>Eukaryota</taxon>
        <taxon>Viridiplantae</taxon>
        <taxon>Streptophyta</taxon>
        <taxon>Embryophyta</taxon>
        <taxon>Tracheophyta</taxon>
        <taxon>Spermatophyta</taxon>
        <taxon>Magnoliopsida</taxon>
        <taxon>eudicotyledons</taxon>
        <taxon>Gunneridae</taxon>
        <taxon>Pentapetalae</taxon>
        <taxon>rosids</taxon>
        <taxon>fabids</taxon>
        <taxon>Fabales</taxon>
        <taxon>Fabaceae</taxon>
        <taxon>Papilionoideae</taxon>
        <taxon>50 kb inversion clade</taxon>
        <taxon>NPAAA clade</taxon>
        <taxon>Hologalegina</taxon>
        <taxon>IRL clade</taxon>
        <taxon>Trifolieae</taxon>
        <taxon>Trifolium</taxon>
    </lineage>
</organism>
<evidence type="ECO:0000313" key="3">
    <source>
        <dbReference type="Proteomes" id="UP000236291"/>
    </source>
</evidence>
<proteinExistence type="predicted"/>
<accession>A0A2K3NN67</accession>
<sequence>MVNHNLGGPWCTTAIDTQIHLYRTLSSWTVHIIIQNLPLFVSLSSLSLVVGLCHAAFLPRYDLLCSQPESTTVMHHCPSSPSMSPQTMYTFQSKSTAAPPRPFGDSASTVKSYFLSLQAQFRQPPLTTMRSSPFETSTAPDLTVTSKN</sequence>
<reference evidence="2 3" key="2">
    <citation type="journal article" date="2017" name="Front. Plant Sci.">
        <title>Gene Classification and Mining of Molecular Markers Useful in Red Clover (Trifolium pratense) Breeding.</title>
        <authorList>
            <person name="Istvanek J."/>
            <person name="Dluhosova J."/>
            <person name="Dluhos P."/>
            <person name="Patkova L."/>
            <person name="Nedelnik J."/>
            <person name="Repkova J."/>
        </authorList>
    </citation>
    <scope>NUCLEOTIDE SEQUENCE [LARGE SCALE GENOMIC DNA]</scope>
    <source>
        <strain evidence="3">cv. Tatra</strain>
        <tissue evidence="2">Young leaves</tissue>
    </source>
</reference>
<dbReference type="EMBL" id="ASHM01000339">
    <property type="protein sequence ID" value="PNY04481.1"/>
    <property type="molecule type" value="Genomic_DNA"/>
</dbReference>
<name>A0A2K3NN67_TRIPR</name>
<reference evidence="2 3" key="1">
    <citation type="journal article" date="2014" name="Am. J. Bot.">
        <title>Genome assembly and annotation for red clover (Trifolium pratense; Fabaceae).</title>
        <authorList>
            <person name="Istvanek J."/>
            <person name="Jaros M."/>
            <person name="Krenek A."/>
            <person name="Repkova J."/>
        </authorList>
    </citation>
    <scope>NUCLEOTIDE SEQUENCE [LARGE SCALE GENOMIC DNA]</scope>
    <source>
        <strain evidence="3">cv. Tatra</strain>
        <tissue evidence="2">Young leaves</tissue>
    </source>
</reference>
<feature type="region of interest" description="Disordered" evidence="1">
    <location>
        <begin position="127"/>
        <end position="148"/>
    </location>
</feature>
<gene>
    <name evidence="2" type="ORF">L195_g000905</name>
</gene>